<proteinExistence type="predicted"/>
<organism evidence="2 3">
    <name type="scientific">Austropuccinia psidii MF-1</name>
    <dbReference type="NCBI Taxonomy" id="1389203"/>
    <lineage>
        <taxon>Eukaryota</taxon>
        <taxon>Fungi</taxon>
        <taxon>Dikarya</taxon>
        <taxon>Basidiomycota</taxon>
        <taxon>Pucciniomycotina</taxon>
        <taxon>Pucciniomycetes</taxon>
        <taxon>Pucciniales</taxon>
        <taxon>Sphaerophragmiaceae</taxon>
        <taxon>Austropuccinia</taxon>
    </lineage>
</organism>
<feature type="region of interest" description="Disordered" evidence="1">
    <location>
        <begin position="1"/>
        <end position="49"/>
    </location>
</feature>
<gene>
    <name evidence="2" type="ORF">O181_038192</name>
</gene>
<reference evidence="2" key="1">
    <citation type="submission" date="2021-03" db="EMBL/GenBank/DDBJ databases">
        <title>Draft genome sequence of rust myrtle Austropuccinia psidii MF-1, a brazilian biotype.</title>
        <authorList>
            <person name="Quecine M.C."/>
            <person name="Pachon D.M.R."/>
            <person name="Bonatelli M.L."/>
            <person name="Correr F.H."/>
            <person name="Franceschini L.M."/>
            <person name="Leite T.F."/>
            <person name="Margarido G.R.A."/>
            <person name="Almeida C.A."/>
            <person name="Ferrarezi J.A."/>
            <person name="Labate C.A."/>
        </authorList>
    </citation>
    <scope>NUCLEOTIDE SEQUENCE</scope>
    <source>
        <strain evidence="2">MF-1</strain>
    </source>
</reference>
<keyword evidence="3" id="KW-1185">Reference proteome</keyword>
<feature type="region of interest" description="Disordered" evidence="1">
    <location>
        <begin position="146"/>
        <end position="179"/>
    </location>
</feature>
<sequence>MWSYLKGSQEGYGSSSSALPNPQRASPMENGQQGIQPSIPLGRTWSKLPEDMSQIDRLQRPYGNHTRMKSHQEAKPALQQLQTIQEPTDQWPRVTIPHKPRWFPGEDKDTREKQDLFQPKAEIVRPNNPEAVGLGGRSAQKQEIVSNTSRISSPTNINITPTQTEHNVATPESNLNSDKLLLQRSQFSVQTQ</sequence>
<evidence type="ECO:0000313" key="2">
    <source>
        <dbReference type="EMBL" id="MBW0498477.1"/>
    </source>
</evidence>
<feature type="compositionally biased region" description="Polar residues" evidence="1">
    <location>
        <begin position="11"/>
        <end position="36"/>
    </location>
</feature>
<evidence type="ECO:0000256" key="1">
    <source>
        <dbReference type="SAM" id="MobiDB-lite"/>
    </source>
</evidence>
<name>A0A9Q3HBN6_9BASI</name>
<protein>
    <submittedName>
        <fullName evidence="2">Uncharacterized protein</fullName>
    </submittedName>
</protein>
<dbReference type="AlphaFoldDB" id="A0A9Q3HBN6"/>
<dbReference type="EMBL" id="AVOT02014745">
    <property type="protein sequence ID" value="MBW0498477.1"/>
    <property type="molecule type" value="Genomic_DNA"/>
</dbReference>
<accession>A0A9Q3HBN6</accession>
<dbReference type="Proteomes" id="UP000765509">
    <property type="component" value="Unassembled WGS sequence"/>
</dbReference>
<evidence type="ECO:0000313" key="3">
    <source>
        <dbReference type="Proteomes" id="UP000765509"/>
    </source>
</evidence>
<comment type="caution">
    <text evidence="2">The sequence shown here is derived from an EMBL/GenBank/DDBJ whole genome shotgun (WGS) entry which is preliminary data.</text>
</comment>